<evidence type="ECO:0000313" key="1">
    <source>
        <dbReference type="EMBL" id="CAF96648.1"/>
    </source>
</evidence>
<sequence>MMGEVKGRQARTLHAKQDVVGVCRSRV</sequence>
<organism evidence="1">
    <name type="scientific">Tetraodon nigroviridis</name>
    <name type="common">Spotted green pufferfish</name>
    <name type="synonym">Chelonodon nigroviridis</name>
    <dbReference type="NCBI Taxonomy" id="99883"/>
    <lineage>
        <taxon>Eukaryota</taxon>
        <taxon>Metazoa</taxon>
        <taxon>Chordata</taxon>
        <taxon>Craniata</taxon>
        <taxon>Vertebrata</taxon>
        <taxon>Euteleostomi</taxon>
        <taxon>Actinopterygii</taxon>
        <taxon>Neopterygii</taxon>
        <taxon>Teleostei</taxon>
        <taxon>Neoteleostei</taxon>
        <taxon>Acanthomorphata</taxon>
        <taxon>Eupercaria</taxon>
        <taxon>Tetraodontiformes</taxon>
        <taxon>Tetradontoidea</taxon>
        <taxon>Tetraodontidae</taxon>
        <taxon>Tetraodon</taxon>
    </lineage>
</organism>
<accession>Q4SRT4</accession>
<comment type="caution">
    <text evidence="1">The sequence shown here is derived from an EMBL/GenBank/DDBJ whole genome shotgun (WGS) entry which is preliminary data.</text>
</comment>
<proteinExistence type="predicted"/>
<gene>
    <name evidence="1" type="ORF">GSTENG00013762001</name>
</gene>
<dbReference type="EMBL" id="CAAE01014492">
    <property type="protein sequence ID" value="CAF96648.1"/>
    <property type="molecule type" value="Genomic_DNA"/>
</dbReference>
<name>Q4SRT4_TETNG</name>
<reference evidence="1" key="2">
    <citation type="submission" date="2004-02" db="EMBL/GenBank/DDBJ databases">
        <authorList>
            <consortium name="Genoscope"/>
            <consortium name="Whitehead Institute Centre for Genome Research"/>
        </authorList>
    </citation>
    <scope>NUCLEOTIDE SEQUENCE</scope>
</reference>
<protein>
    <submittedName>
        <fullName evidence="1">(spotted green pufferfish) hypothetical protein</fullName>
    </submittedName>
</protein>
<dbReference type="KEGG" id="tng:GSTEN00013762G001"/>
<reference evidence="1" key="1">
    <citation type="journal article" date="2004" name="Nature">
        <title>Genome duplication in the teleost fish Tetraodon nigroviridis reveals the early vertebrate proto-karyotype.</title>
        <authorList>
            <person name="Jaillon O."/>
            <person name="Aury J.-M."/>
            <person name="Brunet F."/>
            <person name="Petit J.-L."/>
            <person name="Stange-Thomann N."/>
            <person name="Mauceli E."/>
            <person name="Bouneau L."/>
            <person name="Fischer C."/>
            <person name="Ozouf-Costaz C."/>
            <person name="Bernot A."/>
            <person name="Nicaud S."/>
            <person name="Jaffe D."/>
            <person name="Fisher S."/>
            <person name="Lutfalla G."/>
            <person name="Dossat C."/>
            <person name="Segurens B."/>
            <person name="Dasilva C."/>
            <person name="Salanoubat M."/>
            <person name="Levy M."/>
            <person name="Boudet N."/>
            <person name="Castellano S."/>
            <person name="Anthouard V."/>
            <person name="Jubin C."/>
            <person name="Castelli V."/>
            <person name="Katinka M."/>
            <person name="Vacherie B."/>
            <person name="Biemont C."/>
            <person name="Skalli Z."/>
            <person name="Cattolico L."/>
            <person name="Poulain J."/>
            <person name="De Berardinis V."/>
            <person name="Cruaud C."/>
            <person name="Duprat S."/>
            <person name="Brottier P."/>
            <person name="Coutanceau J.-P."/>
            <person name="Gouzy J."/>
            <person name="Parra G."/>
            <person name="Lardier G."/>
            <person name="Chapple C."/>
            <person name="McKernan K.J."/>
            <person name="McEwan P."/>
            <person name="Bosak S."/>
            <person name="Kellis M."/>
            <person name="Volff J.-N."/>
            <person name="Guigo R."/>
            <person name="Zody M.C."/>
            <person name="Mesirov J."/>
            <person name="Lindblad-Toh K."/>
            <person name="Birren B."/>
            <person name="Nusbaum C."/>
            <person name="Kahn D."/>
            <person name="Robinson-Rechavi M."/>
            <person name="Laudet V."/>
            <person name="Schachter V."/>
            <person name="Quetier F."/>
            <person name="Saurin W."/>
            <person name="Scarpelli C."/>
            <person name="Wincker P."/>
            <person name="Lander E.S."/>
            <person name="Weissenbach J."/>
            <person name="Roest Crollius H."/>
        </authorList>
    </citation>
    <scope>NUCLEOTIDE SEQUENCE [LARGE SCALE GENOMIC DNA]</scope>
</reference>
<dbReference type="AlphaFoldDB" id="Q4SRT4"/>